<protein>
    <submittedName>
        <fullName evidence="3">Peptide-N4-(N-acetyl-beta-glucosaminyl)asparagine amidase A</fullName>
    </submittedName>
</protein>
<feature type="domain" description="Peptide N-acetyl-beta-D-glucosaminyl asparaginase amidase A N-terminal" evidence="2">
    <location>
        <begin position="62"/>
        <end position="158"/>
    </location>
</feature>
<reference evidence="3 4" key="1">
    <citation type="submission" date="2013-09" db="EMBL/GenBank/DDBJ databases">
        <title>Corchorus capsularis genome sequencing.</title>
        <authorList>
            <person name="Alam M."/>
            <person name="Haque M.S."/>
            <person name="Islam M.S."/>
            <person name="Emdad E.M."/>
            <person name="Islam M.M."/>
            <person name="Ahmed B."/>
            <person name="Halim A."/>
            <person name="Hossen Q.M.M."/>
            <person name="Hossain M.Z."/>
            <person name="Ahmed R."/>
            <person name="Khan M.M."/>
            <person name="Islam R."/>
            <person name="Rashid M.M."/>
            <person name="Khan S.A."/>
            <person name="Rahman M.S."/>
            <person name="Alam M."/>
        </authorList>
    </citation>
    <scope>NUCLEOTIDE SEQUENCE [LARGE SCALE GENOMIC DNA]</scope>
    <source>
        <strain evidence="4">cv. CVL-1</strain>
        <tissue evidence="3">Whole seedling</tissue>
    </source>
</reference>
<organism evidence="3 4">
    <name type="scientific">Corchorus capsularis</name>
    <name type="common">Jute</name>
    <dbReference type="NCBI Taxonomy" id="210143"/>
    <lineage>
        <taxon>Eukaryota</taxon>
        <taxon>Viridiplantae</taxon>
        <taxon>Streptophyta</taxon>
        <taxon>Embryophyta</taxon>
        <taxon>Tracheophyta</taxon>
        <taxon>Spermatophyta</taxon>
        <taxon>Magnoliopsida</taxon>
        <taxon>eudicotyledons</taxon>
        <taxon>Gunneridae</taxon>
        <taxon>Pentapetalae</taxon>
        <taxon>rosids</taxon>
        <taxon>malvids</taxon>
        <taxon>Malvales</taxon>
        <taxon>Malvaceae</taxon>
        <taxon>Grewioideae</taxon>
        <taxon>Apeibeae</taxon>
        <taxon>Corchorus</taxon>
    </lineage>
</organism>
<evidence type="ECO:0000256" key="1">
    <source>
        <dbReference type="SAM" id="Phobius"/>
    </source>
</evidence>
<dbReference type="InterPro" id="IPR021102">
    <property type="entry name" value="PNGase_A"/>
</dbReference>
<dbReference type="OrthoDB" id="1736116at2759"/>
<dbReference type="Gramene" id="OMO98023">
    <property type="protein sequence ID" value="OMO98023"/>
    <property type="gene ID" value="CCACVL1_04364"/>
</dbReference>
<feature type="transmembrane region" description="Helical" evidence="1">
    <location>
        <begin position="20"/>
        <end position="44"/>
    </location>
</feature>
<proteinExistence type="predicted"/>
<evidence type="ECO:0000313" key="3">
    <source>
        <dbReference type="EMBL" id="OMO98023.1"/>
    </source>
</evidence>
<evidence type="ECO:0000313" key="4">
    <source>
        <dbReference type="Proteomes" id="UP000188268"/>
    </source>
</evidence>
<keyword evidence="1" id="KW-1133">Transmembrane helix</keyword>
<accession>A0A1R3JT31</accession>
<keyword evidence="1" id="KW-0812">Transmembrane</keyword>
<gene>
    <name evidence="3" type="ORF">CCACVL1_04364</name>
</gene>
<name>A0A1R3JT31_COCAP</name>
<dbReference type="PANTHER" id="PTHR31104">
    <property type="entry name" value="PEPTIDE-N4-(N-ACETYL-BETA-GLUCOSAMINYL)ASPARAGINE AMIDASE A PROTEIN"/>
    <property type="match status" value="1"/>
</dbReference>
<keyword evidence="4" id="KW-1185">Reference proteome</keyword>
<dbReference type="Proteomes" id="UP000188268">
    <property type="component" value="Unassembled WGS sequence"/>
</dbReference>
<evidence type="ECO:0000259" key="2">
    <source>
        <dbReference type="Pfam" id="PF12222"/>
    </source>
</evidence>
<keyword evidence="1" id="KW-0472">Membrane</keyword>
<dbReference type="InterPro" id="IPR056948">
    <property type="entry name" value="PNGaseA_N"/>
</dbReference>
<sequence length="162" mass="17833">MECYMHVKEGNLTGSLGFGYLGLSYSVSGAAVLSLELLGLFGVFKRISPVNPFKGKVEDLGSGADLIIPFSRNLPLNDGLLYEIQNAADVKEQEFEIPQNVYRAVLQIYVSFHENDEFWYGNPPNDYITANNNLTGTPGNGPFRELVVSLDGEVVILTSHFP</sequence>
<dbReference type="AlphaFoldDB" id="A0A1R3JT31"/>
<dbReference type="Pfam" id="PF12222">
    <property type="entry name" value="PNGaseA"/>
    <property type="match status" value="1"/>
</dbReference>
<dbReference type="EMBL" id="AWWV01007151">
    <property type="protein sequence ID" value="OMO98023.1"/>
    <property type="molecule type" value="Genomic_DNA"/>
</dbReference>
<comment type="caution">
    <text evidence="3">The sequence shown here is derived from an EMBL/GenBank/DDBJ whole genome shotgun (WGS) entry which is preliminary data.</text>
</comment>